<dbReference type="VEuPathDB" id="FungiDB:NFIA_005850"/>
<name>A1DKI3_NEOFI</name>
<sequence>MEMDILSHSLGDVQVGLSSGPKQFTMLRIYSPKLKSIERFREAREDFVLPRRAFDKARNTLRKSPEWGDLLEVVETDMPFNSIREKDDQIWPGFFVAARRLQE</sequence>
<reference evidence="2" key="1">
    <citation type="journal article" date="2008" name="PLoS Genet.">
        <title>Genomic islands in the pathogenic filamentous fungus Aspergillus fumigatus.</title>
        <authorList>
            <person name="Fedorova N.D."/>
            <person name="Khaldi N."/>
            <person name="Joardar V.S."/>
            <person name="Maiti R."/>
            <person name="Amedeo P."/>
            <person name="Anderson M.J."/>
            <person name="Crabtree J."/>
            <person name="Silva J.C."/>
            <person name="Badger J.H."/>
            <person name="Albarraq A."/>
            <person name="Angiuoli S."/>
            <person name="Bussey H."/>
            <person name="Bowyer P."/>
            <person name="Cotty P.J."/>
            <person name="Dyer P.S."/>
            <person name="Egan A."/>
            <person name="Galens K."/>
            <person name="Fraser-Liggett C.M."/>
            <person name="Haas B.J."/>
            <person name="Inman J.M."/>
            <person name="Kent R."/>
            <person name="Lemieux S."/>
            <person name="Malavazi I."/>
            <person name="Orvis J."/>
            <person name="Roemer T."/>
            <person name="Ronning C.M."/>
            <person name="Sundaram J.P."/>
            <person name="Sutton G."/>
            <person name="Turner G."/>
            <person name="Venter J.C."/>
            <person name="White O.R."/>
            <person name="Whitty B.R."/>
            <person name="Youngman P."/>
            <person name="Wolfe K.H."/>
            <person name="Goldman G.H."/>
            <person name="Wortman J.R."/>
            <person name="Jiang B."/>
            <person name="Denning D.W."/>
            <person name="Nierman W.C."/>
        </authorList>
    </citation>
    <scope>NUCLEOTIDE SEQUENCE [LARGE SCALE GENOMIC DNA]</scope>
    <source>
        <strain evidence="2">ATCC 1020 / DSM 3700 / CBS 544.65 / FGSC A1164 / JCM 1740 / NRRL 181 / WB 181</strain>
    </source>
</reference>
<dbReference type="RefSeq" id="XP_001259119.1">
    <property type="nucleotide sequence ID" value="XM_001259118.1"/>
</dbReference>
<evidence type="ECO:0000313" key="2">
    <source>
        <dbReference type="Proteomes" id="UP000006702"/>
    </source>
</evidence>
<protein>
    <submittedName>
        <fullName evidence="1">Uncharacterized protein</fullName>
    </submittedName>
</protein>
<dbReference type="EMBL" id="DS027697">
    <property type="protein sequence ID" value="EAW17222.1"/>
    <property type="molecule type" value="Genomic_DNA"/>
</dbReference>
<dbReference type="AlphaFoldDB" id="A1DKI3"/>
<proteinExistence type="predicted"/>
<dbReference type="Proteomes" id="UP000006702">
    <property type="component" value="Unassembled WGS sequence"/>
</dbReference>
<accession>A1DKI3</accession>
<keyword evidence="2" id="KW-1185">Reference proteome</keyword>
<dbReference type="OrthoDB" id="3508621at2759"/>
<dbReference type="GeneID" id="4585440"/>
<gene>
    <name evidence="1" type="ORF">NFIA_005850</name>
</gene>
<organism evidence="1 2">
    <name type="scientific">Neosartorya fischeri (strain ATCC 1020 / DSM 3700 / CBS 544.65 / FGSC A1164 / JCM 1740 / NRRL 181 / WB 181)</name>
    <name type="common">Aspergillus fischerianus</name>
    <dbReference type="NCBI Taxonomy" id="331117"/>
    <lineage>
        <taxon>Eukaryota</taxon>
        <taxon>Fungi</taxon>
        <taxon>Dikarya</taxon>
        <taxon>Ascomycota</taxon>
        <taxon>Pezizomycotina</taxon>
        <taxon>Eurotiomycetes</taxon>
        <taxon>Eurotiomycetidae</taxon>
        <taxon>Eurotiales</taxon>
        <taxon>Aspergillaceae</taxon>
        <taxon>Aspergillus</taxon>
        <taxon>Aspergillus subgen. Fumigati</taxon>
    </lineage>
</organism>
<dbReference type="KEGG" id="nfi:NFIA_005850"/>
<evidence type="ECO:0000313" key="1">
    <source>
        <dbReference type="EMBL" id="EAW17222.1"/>
    </source>
</evidence>
<dbReference type="HOGENOM" id="CLU_2264444_0_0_1"/>